<feature type="transmembrane region" description="Helical" evidence="17">
    <location>
        <begin position="81"/>
        <end position="101"/>
    </location>
</feature>
<evidence type="ECO:0000256" key="9">
    <source>
        <dbReference type="ARBA" id="ARBA00047863"/>
    </source>
</evidence>
<sequence length="219" mass="25011">MLVHAGLAVHFIFALWYLRYGIWIRVTPEEAKKRIKDVGGPHNLIQFLTVWILFLQAYFYAISTVNDLINISFVQALLDYVFAALVFPCSIFVTVMFWTLVRIDPKAIFEGNLNDVLPSWFNHSVHTMPAISAVLEVLSYPHVYPSSMSGITTLQIFAATYITCCFYSNTLSGTWAYPFLNKLSMPKRTLFFAASHLVLAIFYHCGNLINYIVWGLLFS</sequence>
<evidence type="ECO:0000313" key="18">
    <source>
        <dbReference type="EMBL" id="CAL4124358.1"/>
    </source>
</evidence>
<dbReference type="EMBL" id="CAXKWB010022468">
    <property type="protein sequence ID" value="CAL4124358.1"/>
    <property type="molecule type" value="Genomic_DNA"/>
</dbReference>
<evidence type="ECO:0000256" key="14">
    <source>
        <dbReference type="ARBA" id="ARBA00049296"/>
    </source>
</evidence>
<evidence type="ECO:0000256" key="7">
    <source>
        <dbReference type="ARBA" id="ARBA00047368"/>
    </source>
</evidence>
<dbReference type="GO" id="GO:0016020">
    <property type="term" value="C:membrane"/>
    <property type="evidence" value="ECO:0007669"/>
    <property type="project" value="InterPro"/>
</dbReference>
<feature type="transmembrane region" description="Helical" evidence="17">
    <location>
        <begin position="190"/>
        <end position="214"/>
    </location>
</feature>
<comment type="catalytic activity">
    <reaction evidence="10">
        <text>12-octadecanoyloxy-octadecanoate + H2O = 12-hydroxyoctadecanoate + octadecanoate + H(+)</text>
        <dbReference type="Rhea" id="RHEA:52080"/>
        <dbReference type="ChEBI" id="CHEBI:15377"/>
        <dbReference type="ChEBI" id="CHEBI:15378"/>
        <dbReference type="ChEBI" id="CHEBI:25629"/>
        <dbReference type="ChEBI" id="CHEBI:84201"/>
        <dbReference type="ChEBI" id="CHEBI:136330"/>
    </reaction>
    <physiologicalReaction direction="left-to-right" evidence="10">
        <dbReference type="Rhea" id="RHEA:52081"/>
    </physiologicalReaction>
</comment>
<evidence type="ECO:0000256" key="5">
    <source>
        <dbReference type="ARBA" id="ARBA00022989"/>
    </source>
</evidence>
<comment type="subcellular location">
    <subcellularLocation>
        <location evidence="2">Endomembrane system</location>
        <topology evidence="2">Multi-pass membrane protein</topology>
    </subcellularLocation>
</comment>
<keyword evidence="5 17" id="KW-1133">Transmembrane helix</keyword>
<evidence type="ECO:0000256" key="4">
    <source>
        <dbReference type="ARBA" id="ARBA00022692"/>
    </source>
</evidence>
<organism evidence="18 19">
    <name type="scientific">Meganyctiphanes norvegica</name>
    <name type="common">Northern krill</name>
    <name type="synonym">Thysanopoda norvegica</name>
    <dbReference type="NCBI Taxonomy" id="48144"/>
    <lineage>
        <taxon>Eukaryota</taxon>
        <taxon>Metazoa</taxon>
        <taxon>Ecdysozoa</taxon>
        <taxon>Arthropoda</taxon>
        <taxon>Crustacea</taxon>
        <taxon>Multicrustacea</taxon>
        <taxon>Malacostraca</taxon>
        <taxon>Eumalacostraca</taxon>
        <taxon>Eucarida</taxon>
        <taxon>Euphausiacea</taxon>
        <taxon>Euphausiidae</taxon>
        <taxon>Meganyctiphanes</taxon>
    </lineage>
</organism>
<evidence type="ECO:0000256" key="17">
    <source>
        <dbReference type="SAM" id="Phobius"/>
    </source>
</evidence>
<evidence type="ECO:0000256" key="10">
    <source>
        <dbReference type="ARBA" id="ARBA00048680"/>
    </source>
</evidence>
<comment type="catalytic activity">
    <reaction evidence="15">
        <text>13-(9Z-hexadecenoyloxy)-octadecanoate + H2O = 13-hydroxy-octadecanoate + (9Z)-hexadecenoate + H(+)</text>
        <dbReference type="Rhea" id="RHEA:52076"/>
        <dbReference type="ChEBI" id="CHEBI:15377"/>
        <dbReference type="ChEBI" id="CHEBI:15378"/>
        <dbReference type="ChEBI" id="CHEBI:32372"/>
        <dbReference type="ChEBI" id="CHEBI:136304"/>
        <dbReference type="ChEBI" id="CHEBI:136315"/>
    </reaction>
    <physiologicalReaction direction="left-to-right" evidence="15">
        <dbReference type="Rhea" id="RHEA:52077"/>
    </physiologicalReaction>
</comment>
<gene>
    <name evidence="18" type="ORF">MNOR_LOCUS24441</name>
</gene>
<dbReference type="InterPro" id="IPR006838">
    <property type="entry name" value="ADTRP_AIG1"/>
</dbReference>
<evidence type="ECO:0000256" key="11">
    <source>
        <dbReference type="ARBA" id="ARBA00048701"/>
    </source>
</evidence>
<comment type="catalytic activity">
    <reaction evidence="13">
        <text>9-octadecanoyloxy-octadecanoate + H2O = 9-hydroxy-octadecanoate + octadecanoate + H(+)</text>
        <dbReference type="Rhea" id="RHEA:52096"/>
        <dbReference type="ChEBI" id="CHEBI:15377"/>
        <dbReference type="ChEBI" id="CHEBI:15378"/>
        <dbReference type="ChEBI" id="CHEBI:25629"/>
        <dbReference type="ChEBI" id="CHEBI:136286"/>
        <dbReference type="ChEBI" id="CHEBI:136373"/>
    </reaction>
    <physiologicalReaction direction="left-to-right" evidence="13">
        <dbReference type="Rhea" id="RHEA:52097"/>
    </physiologicalReaction>
</comment>
<comment type="catalytic activity">
    <reaction evidence="16">
        <text>12-(9Z-hexadecenoyloxy)-octadecanoate + H2O = 12-hydroxyoctadecanoate + (9Z)-hexadecenoate + H(+)</text>
        <dbReference type="Rhea" id="RHEA:52072"/>
        <dbReference type="ChEBI" id="CHEBI:15377"/>
        <dbReference type="ChEBI" id="CHEBI:15378"/>
        <dbReference type="ChEBI" id="CHEBI:32372"/>
        <dbReference type="ChEBI" id="CHEBI:84201"/>
        <dbReference type="ChEBI" id="CHEBI:136312"/>
    </reaction>
    <physiologicalReaction direction="left-to-right" evidence="16">
        <dbReference type="Rhea" id="RHEA:52073"/>
    </physiologicalReaction>
</comment>
<keyword evidence="6 17" id="KW-0472">Membrane</keyword>
<keyword evidence="19" id="KW-1185">Reference proteome</keyword>
<keyword evidence="4 17" id="KW-0812">Transmembrane</keyword>
<evidence type="ECO:0000256" key="6">
    <source>
        <dbReference type="ARBA" id="ARBA00023136"/>
    </source>
</evidence>
<evidence type="ECO:0000256" key="8">
    <source>
        <dbReference type="ARBA" id="ARBA00047427"/>
    </source>
</evidence>
<evidence type="ECO:0000256" key="2">
    <source>
        <dbReference type="ARBA" id="ARBA00004127"/>
    </source>
</evidence>
<accession>A0AAV2RF10</accession>
<dbReference type="PANTHER" id="PTHR10989:SF16">
    <property type="entry name" value="AT02829P-RELATED"/>
    <property type="match status" value="1"/>
</dbReference>
<comment type="catalytic activity">
    <reaction evidence="12">
        <text>9-(9Z-octadecenoyloxy)-octadecanoate + H2O = 9-hydroxy-octadecanoate + (9Z)-octadecenoate + H(+)</text>
        <dbReference type="Rhea" id="RHEA:52048"/>
        <dbReference type="ChEBI" id="CHEBI:15377"/>
        <dbReference type="ChEBI" id="CHEBI:15378"/>
        <dbReference type="ChEBI" id="CHEBI:30823"/>
        <dbReference type="ChEBI" id="CHEBI:136282"/>
        <dbReference type="ChEBI" id="CHEBI:136286"/>
    </reaction>
    <physiologicalReaction direction="left-to-right" evidence="12">
        <dbReference type="Rhea" id="RHEA:52049"/>
    </physiologicalReaction>
</comment>
<name>A0AAV2RF10_MEGNR</name>
<dbReference type="GO" id="GO:0012505">
    <property type="term" value="C:endomembrane system"/>
    <property type="evidence" value="ECO:0007669"/>
    <property type="project" value="UniProtKB-SubCell"/>
</dbReference>
<comment type="catalytic activity">
    <reaction evidence="9">
        <text>9-hexadecanoyloxy-octadecanoate + H2O = 9-hydroxy-octadecanoate + hexadecanoate + H(+)</text>
        <dbReference type="Rhea" id="RHEA:52052"/>
        <dbReference type="ChEBI" id="CHEBI:7896"/>
        <dbReference type="ChEBI" id="CHEBI:15377"/>
        <dbReference type="ChEBI" id="CHEBI:15378"/>
        <dbReference type="ChEBI" id="CHEBI:83670"/>
        <dbReference type="ChEBI" id="CHEBI:136286"/>
    </reaction>
    <physiologicalReaction direction="left-to-right" evidence="9">
        <dbReference type="Rhea" id="RHEA:52053"/>
    </physiologicalReaction>
</comment>
<proteinExistence type="inferred from homology"/>
<comment type="catalytic activity">
    <reaction evidence="1">
        <text>9-(9Z-hexadecenoyloxy)-octadecanoate + H2O = (9Z)-hexadecenoate + 9-hydroxy-octadecanoate + H(+)</text>
        <dbReference type="Rhea" id="RHEA:52068"/>
        <dbReference type="ChEBI" id="CHEBI:15377"/>
        <dbReference type="ChEBI" id="CHEBI:15378"/>
        <dbReference type="ChEBI" id="CHEBI:32372"/>
        <dbReference type="ChEBI" id="CHEBI:136286"/>
        <dbReference type="ChEBI" id="CHEBI:136309"/>
    </reaction>
    <physiologicalReaction direction="left-to-right" evidence="1">
        <dbReference type="Rhea" id="RHEA:52069"/>
    </physiologicalReaction>
</comment>
<evidence type="ECO:0000256" key="15">
    <source>
        <dbReference type="ARBA" id="ARBA00049322"/>
    </source>
</evidence>
<evidence type="ECO:0000313" key="19">
    <source>
        <dbReference type="Proteomes" id="UP001497623"/>
    </source>
</evidence>
<comment type="caution">
    <text evidence="18">The sequence shown here is derived from an EMBL/GenBank/DDBJ whole genome shotgun (WGS) entry which is preliminary data.</text>
</comment>
<evidence type="ECO:0000256" key="3">
    <source>
        <dbReference type="ARBA" id="ARBA00009300"/>
    </source>
</evidence>
<protein>
    <submittedName>
        <fullName evidence="18">Uncharacterized protein</fullName>
    </submittedName>
</protein>
<dbReference type="PANTHER" id="PTHR10989">
    <property type="entry name" value="ANDROGEN-INDUCED PROTEIN 1-RELATED"/>
    <property type="match status" value="1"/>
</dbReference>
<comment type="catalytic activity">
    <reaction evidence="7">
        <text>12-hexadecanoyloxy-octadecanoate + H2O = 12-hydroxyoctadecanoate + hexadecanoate + H(+)</text>
        <dbReference type="Rhea" id="RHEA:52056"/>
        <dbReference type="ChEBI" id="CHEBI:7896"/>
        <dbReference type="ChEBI" id="CHEBI:15377"/>
        <dbReference type="ChEBI" id="CHEBI:15378"/>
        <dbReference type="ChEBI" id="CHEBI:83677"/>
        <dbReference type="ChEBI" id="CHEBI:84201"/>
    </reaction>
    <physiologicalReaction direction="left-to-right" evidence="7">
        <dbReference type="Rhea" id="RHEA:52057"/>
    </physiologicalReaction>
</comment>
<feature type="transmembrane region" description="Helical" evidence="17">
    <location>
        <begin position="44"/>
        <end position="61"/>
    </location>
</feature>
<evidence type="ECO:0000256" key="1">
    <source>
        <dbReference type="ARBA" id="ARBA00000923"/>
    </source>
</evidence>
<evidence type="ECO:0000256" key="16">
    <source>
        <dbReference type="ARBA" id="ARBA00049428"/>
    </source>
</evidence>
<reference evidence="18 19" key="1">
    <citation type="submission" date="2024-05" db="EMBL/GenBank/DDBJ databases">
        <authorList>
            <person name="Wallberg A."/>
        </authorList>
    </citation>
    <scope>NUCLEOTIDE SEQUENCE [LARGE SCALE GENOMIC DNA]</scope>
</reference>
<feature type="transmembrane region" description="Helical" evidence="17">
    <location>
        <begin position="6"/>
        <end position="23"/>
    </location>
</feature>
<dbReference type="AlphaFoldDB" id="A0AAV2RF10"/>
<dbReference type="Pfam" id="PF04750">
    <property type="entry name" value="Far-17a_AIG1"/>
    <property type="match status" value="1"/>
</dbReference>
<evidence type="ECO:0000256" key="13">
    <source>
        <dbReference type="ARBA" id="ARBA00049221"/>
    </source>
</evidence>
<dbReference type="Proteomes" id="UP001497623">
    <property type="component" value="Unassembled WGS sequence"/>
</dbReference>
<comment type="catalytic activity">
    <reaction evidence="8">
        <text>13-octadecanoyloxy-octadecanoate + H2O = 13-hydroxy-octadecanoate + octadecanoate + H(+)</text>
        <dbReference type="Rhea" id="RHEA:52084"/>
        <dbReference type="ChEBI" id="CHEBI:15377"/>
        <dbReference type="ChEBI" id="CHEBI:15378"/>
        <dbReference type="ChEBI" id="CHEBI:25629"/>
        <dbReference type="ChEBI" id="CHEBI:136304"/>
        <dbReference type="ChEBI" id="CHEBI:136335"/>
    </reaction>
    <physiologicalReaction direction="left-to-right" evidence="8">
        <dbReference type="Rhea" id="RHEA:52085"/>
    </physiologicalReaction>
</comment>
<evidence type="ECO:0000256" key="12">
    <source>
        <dbReference type="ARBA" id="ARBA00048800"/>
    </source>
</evidence>
<comment type="catalytic activity">
    <reaction evidence="14">
        <text>13-(9Z-octadecenoyloxy)-octadecanoate + H2O = 13-hydroxy-octadecanoate + (9Z)-octadecenoate + H(+)</text>
        <dbReference type="Rhea" id="RHEA:52064"/>
        <dbReference type="ChEBI" id="CHEBI:15377"/>
        <dbReference type="ChEBI" id="CHEBI:15378"/>
        <dbReference type="ChEBI" id="CHEBI:30823"/>
        <dbReference type="ChEBI" id="CHEBI:136303"/>
        <dbReference type="ChEBI" id="CHEBI:136304"/>
    </reaction>
    <physiologicalReaction direction="left-to-right" evidence="14">
        <dbReference type="Rhea" id="RHEA:52065"/>
    </physiologicalReaction>
</comment>
<comment type="catalytic activity">
    <reaction evidence="11">
        <text>12-(9Z-octadecenoyloxy)-octadecanoate + H2O = 12-hydroxyoctadecanoate + (9Z)-octadecenoate + H(+)</text>
        <dbReference type="Rhea" id="RHEA:52060"/>
        <dbReference type="ChEBI" id="CHEBI:15377"/>
        <dbReference type="ChEBI" id="CHEBI:15378"/>
        <dbReference type="ChEBI" id="CHEBI:30823"/>
        <dbReference type="ChEBI" id="CHEBI:84201"/>
        <dbReference type="ChEBI" id="CHEBI:136302"/>
    </reaction>
    <physiologicalReaction direction="left-to-right" evidence="11">
        <dbReference type="Rhea" id="RHEA:52061"/>
    </physiologicalReaction>
</comment>
<comment type="similarity">
    <text evidence="3">Belongs to the AIG1 family.</text>
</comment>